<dbReference type="Pfam" id="PF25056">
    <property type="entry name" value="DUF7793"/>
    <property type="match status" value="1"/>
</dbReference>
<accession>A0A6S6TWM5</accession>
<dbReference type="InterPro" id="IPR056695">
    <property type="entry name" value="DUF7793"/>
</dbReference>
<dbReference type="AlphaFoldDB" id="A0A6S6TWM5"/>
<name>A0A6S6TWM5_9BACT</name>
<dbReference type="EMBL" id="CACVAQ010000289">
    <property type="protein sequence ID" value="CAA6820663.1"/>
    <property type="molecule type" value="Genomic_DNA"/>
</dbReference>
<feature type="domain" description="DUF7793" evidence="1">
    <location>
        <begin position="13"/>
        <end position="128"/>
    </location>
</feature>
<reference evidence="2" key="1">
    <citation type="submission" date="2020-01" db="EMBL/GenBank/DDBJ databases">
        <authorList>
            <person name="Meier V. D."/>
            <person name="Meier V D."/>
        </authorList>
    </citation>
    <scope>NUCLEOTIDE SEQUENCE</scope>
    <source>
        <strain evidence="2">HLG_WM_MAG_10</strain>
    </source>
</reference>
<protein>
    <recommendedName>
        <fullName evidence="1">DUF7793 domain-containing protein</fullName>
    </recommendedName>
</protein>
<sequence>MEFETKEFTIRFLDERIIIMKQKERVSRMTKEGAIECTEKMSELCNSNANSKAIISYIESLYIKKDVLKVFSEHPTHKDVYATAMISTSFIAKNMASIVLKMRARFAPDDIPMQIFNTEAAAIKWVYSILDSTP</sequence>
<evidence type="ECO:0000313" key="2">
    <source>
        <dbReference type="EMBL" id="CAA6820663.1"/>
    </source>
</evidence>
<proteinExistence type="predicted"/>
<gene>
    <name evidence="2" type="ORF">HELGO_WM18102</name>
</gene>
<organism evidence="2">
    <name type="scientific">uncultured Aureispira sp</name>
    <dbReference type="NCBI Taxonomy" id="1331704"/>
    <lineage>
        <taxon>Bacteria</taxon>
        <taxon>Pseudomonadati</taxon>
        <taxon>Bacteroidota</taxon>
        <taxon>Saprospiria</taxon>
        <taxon>Saprospirales</taxon>
        <taxon>Saprospiraceae</taxon>
        <taxon>Aureispira</taxon>
        <taxon>environmental samples</taxon>
    </lineage>
</organism>
<evidence type="ECO:0000259" key="1">
    <source>
        <dbReference type="Pfam" id="PF25056"/>
    </source>
</evidence>